<feature type="non-terminal residue" evidence="1">
    <location>
        <position position="1"/>
    </location>
</feature>
<evidence type="ECO:0000313" key="1">
    <source>
        <dbReference type="EMBL" id="CAA9361158.1"/>
    </source>
</evidence>
<gene>
    <name evidence="1" type="ORF">AVDCRST_MAG11-4130</name>
</gene>
<accession>A0A6J4MJM7</accession>
<proteinExistence type="predicted"/>
<organism evidence="1">
    <name type="scientific">uncultured Gemmatimonadaceae bacterium</name>
    <dbReference type="NCBI Taxonomy" id="246130"/>
    <lineage>
        <taxon>Bacteria</taxon>
        <taxon>Pseudomonadati</taxon>
        <taxon>Gemmatimonadota</taxon>
        <taxon>Gemmatimonadia</taxon>
        <taxon>Gemmatimonadales</taxon>
        <taxon>Gemmatimonadaceae</taxon>
        <taxon>environmental samples</taxon>
    </lineage>
</organism>
<protein>
    <submittedName>
        <fullName evidence="1">Uncharacterized protein</fullName>
    </submittedName>
</protein>
<reference evidence="1" key="1">
    <citation type="submission" date="2020-02" db="EMBL/GenBank/DDBJ databases">
        <authorList>
            <person name="Meier V. D."/>
        </authorList>
    </citation>
    <scope>NUCLEOTIDE SEQUENCE</scope>
    <source>
        <strain evidence="1">AVDCRST_MAG11</strain>
    </source>
</reference>
<dbReference type="EMBL" id="CADCTU010000882">
    <property type="protein sequence ID" value="CAA9361158.1"/>
    <property type="molecule type" value="Genomic_DNA"/>
</dbReference>
<sequence length="47" mass="5099">VRQRLLTADRADGRGSIGYNPGLLPARRRGAFGVERLHPRASARSAV</sequence>
<feature type="non-terminal residue" evidence="1">
    <location>
        <position position="47"/>
    </location>
</feature>
<name>A0A6J4MJM7_9BACT</name>
<dbReference type="AlphaFoldDB" id="A0A6J4MJM7"/>